<protein>
    <recommendedName>
        <fullName evidence="1">MOSC domain-containing protein</fullName>
    </recommendedName>
</protein>
<reference evidence="2 3" key="1">
    <citation type="journal article" date="2016" name="Nat. Commun.">
        <title>Thousands of microbial genomes shed light on interconnected biogeochemical processes in an aquifer system.</title>
        <authorList>
            <person name="Anantharaman K."/>
            <person name="Brown C.T."/>
            <person name="Hug L.A."/>
            <person name="Sharon I."/>
            <person name="Castelle C.J."/>
            <person name="Probst A.J."/>
            <person name="Thomas B.C."/>
            <person name="Singh A."/>
            <person name="Wilkins M.J."/>
            <person name="Karaoz U."/>
            <person name="Brodie E.L."/>
            <person name="Williams K.H."/>
            <person name="Hubbard S.S."/>
            <person name="Banfield J.F."/>
        </authorList>
    </citation>
    <scope>NUCLEOTIDE SEQUENCE [LARGE SCALE GENOMIC DNA]</scope>
</reference>
<dbReference type="PANTHER" id="PTHR14237">
    <property type="entry name" value="MOLYBDOPTERIN COFACTOR SULFURASE MOSC"/>
    <property type="match status" value="1"/>
</dbReference>
<dbReference type="PANTHER" id="PTHR14237:SF19">
    <property type="entry name" value="MITOCHONDRIAL AMIDOXIME REDUCING COMPONENT 1"/>
    <property type="match status" value="1"/>
</dbReference>
<dbReference type="GO" id="GO:0030151">
    <property type="term" value="F:molybdenum ion binding"/>
    <property type="evidence" value="ECO:0007669"/>
    <property type="project" value="InterPro"/>
</dbReference>
<evidence type="ECO:0000259" key="1">
    <source>
        <dbReference type="PROSITE" id="PS51340"/>
    </source>
</evidence>
<dbReference type="InterPro" id="IPR005303">
    <property type="entry name" value="MOCOS_middle"/>
</dbReference>
<feature type="domain" description="MOSC" evidence="1">
    <location>
        <begin position="127"/>
        <end position="269"/>
    </location>
</feature>
<dbReference type="GO" id="GO:0003824">
    <property type="term" value="F:catalytic activity"/>
    <property type="evidence" value="ECO:0007669"/>
    <property type="project" value="InterPro"/>
</dbReference>
<dbReference type="Pfam" id="PF03473">
    <property type="entry name" value="MOSC"/>
    <property type="match status" value="1"/>
</dbReference>
<dbReference type="SUPFAM" id="SSF141673">
    <property type="entry name" value="MOSC N-terminal domain-like"/>
    <property type="match status" value="1"/>
</dbReference>
<dbReference type="AlphaFoldDB" id="A0A1F6MCS1"/>
<organism evidence="2 3">
    <name type="scientific">Candidatus Magasanikbacteria bacterium RIFCSPHIGHO2_01_FULL_47_8</name>
    <dbReference type="NCBI Taxonomy" id="1798673"/>
    <lineage>
        <taxon>Bacteria</taxon>
        <taxon>Candidatus Magasanikiibacteriota</taxon>
    </lineage>
</organism>
<evidence type="ECO:0000313" key="3">
    <source>
        <dbReference type="Proteomes" id="UP000177953"/>
    </source>
</evidence>
<dbReference type="InterPro" id="IPR005302">
    <property type="entry name" value="MoCF_Sase_C"/>
</dbReference>
<gene>
    <name evidence="2" type="ORF">A2754_00125</name>
</gene>
<dbReference type="EMBL" id="MFPU01000045">
    <property type="protein sequence ID" value="OGH69415.1"/>
    <property type="molecule type" value="Genomic_DNA"/>
</dbReference>
<evidence type="ECO:0000313" key="2">
    <source>
        <dbReference type="EMBL" id="OGH69415.1"/>
    </source>
</evidence>
<dbReference type="GO" id="GO:0030170">
    <property type="term" value="F:pyridoxal phosphate binding"/>
    <property type="evidence" value="ECO:0007669"/>
    <property type="project" value="InterPro"/>
</dbReference>
<sequence length="269" mass="30768">MAMVIVSGLYISPIKSCKMIRVPEMELVSYGAKNDRIFMLTDQEGNFLSQRRLERLCLVEQEIKDDVLLVTAPGMSQITVPLEYPEGPEVQVVIHRDVCSGVDVGDEFAVWFSEFLGHSCRFIGYSRKYPRFRFSNYLQRVIELSFSDGYHLLGISEESLADLNSHLEKPMEMDGFRPNVVFKGCNAYEEDAWVRIRIWNTMFEGASTCVRCRTTTVNQRTAEVSVETEPLRTLAKIAGRKTSEGVIFGRNFVRLNGDFIVEGDIVHWR</sequence>
<dbReference type="InterPro" id="IPR011037">
    <property type="entry name" value="Pyrv_Knase-like_insert_dom_sf"/>
</dbReference>
<dbReference type="SUPFAM" id="SSF50800">
    <property type="entry name" value="PK beta-barrel domain-like"/>
    <property type="match status" value="1"/>
</dbReference>
<dbReference type="Pfam" id="PF03476">
    <property type="entry name" value="MOSC_N"/>
    <property type="match status" value="1"/>
</dbReference>
<proteinExistence type="predicted"/>
<dbReference type="Proteomes" id="UP000177953">
    <property type="component" value="Unassembled WGS sequence"/>
</dbReference>
<accession>A0A1F6MCS1</accession>
<name>A0A1F6MCS1_9BACT</name>
<dbReference type="PROSITE" id="PS51340">
    <property type="entry name" value="MOSC"/>
    <property type="match status" value="1"/>
</dbReference>
<comment type="caution">
    <text evidence="2">The sequence shown here is derived from an EMBL/GenBank/DDBJ whole genome shotgun (WGS) entry which is preliminary data.</text>
</comment>